<dbReference type="InterPro" id="IPR050108">
    <property type="entry name" value="CDK"/>
</dbReference>
<dbReference type="SUPFAM" id="SSF56112">
    <property type="entry name" value="Protein kinase-like (PK-like)"/>
    <property type="match status" value="1"/>
</dbReference>
<dbReference type="InterPro" id="IPR008271">
    <property type="entry name" value="Ser/Thr_kinase_AS"/>
</dbReference>
<dbReference type="EnsemblMetazoa" id="MESCA002508-RA">
    <property type="protein sequence ID" value="MESCA002508-PA"/>
    <property type="gene ID" value="MESCA002508"/>
</dbReference>
<keyword evidence="11" id="KW-1185">Reference proteome</keyword>
<dbReference type="HOGENOM" id="CLU_000288_181_6_1"/>
<proteinExistence type="inferred from homology"/>
<dbReference type="FunFam" id="3.30.200.20:FF:000256">
    <property type="entry name" value="cyclin-dependent kinase 10 isoform X2"/>
    <property type="match status" value="1"/>
</dbReference>
<evidence type="ECO:0000256" key="1">
    <source>
        <dbReference type="ARBA" id="ARBA00006485"/>
    </source>
</evidence>
<feature type="domain" description="Protein kinase" evidence="9">
    <location>
        <begin position="64"/>
        <end position="227"/>
    </location>
</feature>
<dbReference type="GO" id="GO:0005524">
    <property type="term" value="F:ATP binding"/>
    <property type="evidence" value="ECO:0007669"/>
    <property type="project" value="UniProtKB-UniRule"/>
</dbReference>
<dbReference type="PANTHER" id="PTHR24056:SF508">
    <property type="entry name" value="CYCLIN-DEPENDENT KINASE 10"/>
    <property type="match status" value="1"/>
</dbReference>
<keyword evidence="2 8" id="KW-0723">Serine/threonine-protein kinase</keyword>
<dbReference type="STRING" id="36166.T1GGI8"/>
<dbReference type="Pfam" id="PF00069">
    <property type="entry name" value="Pkinase"/>
    <property type="match status" value="1"/>
</dbReference>
<dbReference type="PROSITE" id="PS00108">
    <property type="entry name" value="PROTEIN_KINASE_ST"/>
    <property type="match status" value="1"/>
</dbReference>
<evidence type="ECO:0000256" key="6">
    <source>
        <dbReference type="ARBA" id="ARBA00022840"/>
    </source>
</evidence>
<evidence type="ECO:0000256" key="8">
    <source>
        <dbReference type="RuleBase" id="RU000304"/>
    </source>
</evidence>
<dbReference type="OMA" id="ANDWPEA"/>
<comment type="similarity">
    <text evidence="1">Belongs to the protein kinase superfamily. CMGC Ser/Thr protein kinase family. CDC2/CDKX subfamily.</text>
</comment>
<evidence type="ECO:0000256" key="3">
    <source>
        <dbReference type="ARBA" id="ARBA00022679"/>
    </source>
</evidence>
<evidence type="ECO:0000256" key="5">
    <source>
        <dbReference type="ARBA" id="ARBA00022777"/>
    </source>
</evidence>
<organism evidence="10 11">
    <name type="scientific">Megaselia scalaris</name>
    <name type="common">Humpbacked fly</name>
    <name type="synonym">Phora scalaris</name>
    <dbReference type="NCBI Taxonomy" id="36166"/>
    <lineage>
        <taxon>Eukaryota</taxon>
        <taxon>Metazoa</taxon>
        <taxon>Ecdysozoa</taxon>
        <taxon>Arthropoda</taxon>
        <taxon>Hexapoda</taxon>
        <taxon>Insecta</taxon>
        <taxon>Pterygota</taxon>
        <taxon>Neoptera</taxon>
        <taxon>Endopterygota</taxon>
        <taxon>Diptera</taxon>
        <taxon>Brachycera</taxon>
        <taxon>Muscomorpha</taxon>
        <taxon>Platypezoidea</taxon>
        <taxon>Phoridae</taxon>
        <taxon>Megaseliini</taxon>
        <taxon>Megaselia</taxon>
    </lineage>
</organism>
<reference evidence="11" key="1">
    <citation type="submission" date="2013-02" db="EMBL/GenBank/DDBJ databases">
        <authorList>
            <person name="Hughes D."/>
        </authorList>
    </citation>
    <scope>NUCLEOTIDE SEQUENCE</scope>
    <source>
        <strain>Durham</strain>
        <strain evidence="11">NC isolate 2 -- Noor lab</strain>
    </source>
</reference>
<dbReference type="GO" id="GO:0007346">
    <property type="term" value="P:regulation of mitotic cell cycle"/>
    <property type="evidence" value="ECO:0007669"/>
    <property type="project" value="TreeGrafter"/>
</dbReference>
<evidence type="ECO:0000259" key="9">
    <source>
        <dbReference type="PROSITE" id="PS50011"/>
    </source>
</evidence>
<dbReference type="PANTHER" id="PTHR24056">
    <property type="entry name" value="CELL DIVISION PROTEIN KINASE"/>
    <property type="match status" value="1"/>
</dbReference>
<evidence type="ECO:0000256" key="2">
    <source>
        <dbReference type="ARBA" id="ARBA00022527"/>
    </source>
</evidence>
<dbReference type="Proteomes" id="UP000015102">
    <property type="component" value="Unassembled WGS sequence"/>
</dbReference>
<feature type="binding site" evidence="7">
    <location>
        <position position="93"/>
    </location>
    <ligand>
        <name>ATP</name>
        <dbReference type="ChEBI" id="CHEBI:30616"/>
    </ligand>
</feature>
<dbReference type="EMBL" id="CAQQ02144695">
    <property type="status" value="NOT_ANNOTATED_CDS"/>
    <property type="molecule type" value="Genomic_DNA"/>
</dbReference>
<reference evidence="10" key="2">
    <citation type="submission" date="2015-06" db="UniProtKB">
        <authorList>
            <consortium name="EnsemblMetazoa"/>
        </authorList>
    </citation>
    <scope>IDENTIFICATION</scope>
</reference>
<dbReference type="GO" id="GO:0004674">
    <property type="term" value="F:protein serine/threonine kinase activity"/>
    <property type="evidence" value="ECO:0007669"/>
    <property type="project" value="UniProtKB-KW"/>
</dbReference>
<dbReference type="GO" id="GO:0005634">
    <property type="term" value="C:nucleus"/>
    <property type="evidence" value="ECO:0007669"/>
    <property type="project" value="TreeGrafter"/>
</dbReference>
<accession>T1GGI8</accession>
<sequence length="227" mass="25897">MQDSSKLYLLRNFENMAQNESLKNVFDPQAPVTRKGVLMNFKTGDPMCIPDKDMFGRCRQVTEFEKLNRVGEGTYGIVYRAKDTKSGEIVALKKVRMDQEKDGIPVSSLREIMILKSCNHENILKIKEVVVGKSLESIYLSMEYCEQDLAHLLDNMQNPFSESEVKCIILQVLKGLKYLHSNNILHRDLKVSNLLMTDTGRVKIADFGLARYFGYPPKPMTPNVVTL</sequence>
<keyword evidence="5" id="KW-0418">Kinase</keyword>
<name>T1GGI8_MEGSC</name>
<dbReference type="Gene3D" id="3.30.200.20">
    <property type="entry name" value="Phosphorylase Kinase, domain 1"/>
    <property type="match status" value="1"/>
</dbReference>
<dbReference type="SMART" id="SM00220">
    <property type="entry name" value="S_TKc"/>
    <property type="match status" value="1"/>
</dbReference>
<evidence type="ECO:0000256" key="4">
    <source>
        <dbReference type="ARBA" id="ARBA00022741"/>
    </source>
</evidence>
<dbReference type="InterPro" id="IPR000719">
    <property type="entry name" value="Prot_kinase_dom"/>
</dbReference>
<protein>
    <recommendedName>
        <fullName evidence="9">Protein kinase domain-containing protein</fullName>
    </recommendedName>
</protein>
<keyword evidence="6 7" id="KW-0067">ATP-binding</keyword>
<evidence type="ECO:0000256" key="7">
    <source>
        <dbReference type="PROSITE-ProRule" id="PRU10141"/>
    </source>
</evidence>
<dbReference type="InterPro" id="IPR011009">
    <property type="entry name" value="Kinase-like_dom_sf"/>
</dbReference>
<evidence type="ECO:0000313" key="10">
    <source>
        <dbReference type="EnsemblMetazoa" id="MESCA002508-PA"/>
    </source>
</evidence>
<dbReference type="Gene3D" id="1.10.510.10">
    <property type="entry name" value="Transferase(Phosphotransferase) domain 1"/>
    <property type="match status" value="1"/>
</dbReference>
<keyword evidence="3" id="KW-0808">Transferase</keyword>
<dbReference type="PROSITE" id="PS00107">
    <property type="entry name" value="PROTEIN_KINASE_ATP"/>
    <property type="match status" value="1"/>
</dbReference>
<dbReference type="PROSITE" id="PS50011">
    <property type="entry name" value="PROTEIN_KINASE_DOM"/>
    <property type="match status" value="1"/>
</dbReference>
<dbReference type="InterPro" id="IPR017441">
    <property type="entry name" value="Protein_kinase_ATP_BS"/>
</dbReference>
<keyword evidence="4 7" id="KW-0547">Nucleotide-binding</keyword>
<dbReference type="AlphaFoldDB" id="T1GGI8"/>
<evidence type="ECO:0000313" key="11">
    <source>
        <dbReference type="Proteomes" id="UP000015102"/>
    </source>
</evidence>